<evidence type="ECO:0000256" key="12">
    <source>
        <dbReference type="RuleBase" id="RU004519"/>
    </source>
</evidence>
<dbReference type="InterPro" id="IPR018300">
    <property type="entry name" value="Aminotrans_IV_CS"/>
</dbReference>
<keyword evidence="7 11" id="KW-0100">Branched-chain amino acid biosynthesis</keyword>
<evidence type="ECO:0000256" key="7">
    <source>
        <dbReference type="ARBA" id="ARBA00023304"/>
    </source>
</evidence>
<keyword evidence="4 11" id="KW-0028">Amino-acid biosynthesis</keyword>
<dbReference type="PATRIC" id="fig|1172194.4.peg.746"/>
<evidence type="ECO:0000256" key="3">
    <source>
        <dbReference type="ARBA" id="ARBA00022576"/>
    </source>
</evidence>
<comment type="similarity">
    <text evidence="2 9">Belongs to the class-IV pyridoxal-phosphate-dependent aminotransferase family.</text>
</comment>
<gene>
    <name evidence="13" type="ORF">WQQ_07790</name>
</gene>
<evidence type="ECO:0000256" key="11">
    <source>
        <dbReference type="RuleBase" id="RU004517"/>
    </source>
</evidence>
<protein>
    <recommendedName>
        <fullName evidence="11">Branched-chain-amino-acid aminotransferase</fullName>
        <ecNumber evidence="11">2.6.1.42</ecNumber>
    </recommendedName>
</protein>
<dbReference type="GO" id="GO:0052656">
    <property type="term" value="F:L-isoleucine-2-oxoglutarate transaminase activity"/>
    <property type="evidence" value="ECO:0007669"/>
    <property type="project" value="RHEA"/>
</dbReference>
<proteinExistence type="inferred from homology"/>
<dbReference type="Gene3D" id="3.30.470.10">
    <property type="match status" value="1"/>
</dbReference>
<comment type="caution">
    <text evidence="13">The sequence shown here is derived from an EMBL/GenBank/DDBJ whole genome shotgun (WGS) entry which is preliminary data.</text>
</comment>
<dbReference type="UniPathway" id="UPA00047">
    <property type="reaction ID" value="UER00058"/>
</dbReference>
<keyword evidence="6 10" id="KW-0663">Pyridoxal phosphate</keyword>
<comment type="cofactor">
    <cofactor evidence="1 10">
        <name>pyridoxal 5'-phosphate</name>
        <dbReference type="ChEBI" id="CHEBI:597326"/>
    </cofactor>
</comment>
<evidence type="ECO:0000256" key="6">
    <source>
        <dbReference type="ARBA" id="ARBA00022898"/>
    </source>
</evidence>
<dbReference type="PROSITE" id="PS00770">
    <property type="entry name" value="AA_TRANSFER_CLASS_4"/>
    <property type="match status" value="1"/>
</dbReference>
<dbReference type="PANTHER" id="PTHR11825:SF44">
    <property type="entry name" value="BRANCHED-CHAIN-AMINO-ACID AMINOTRANSFERASE"/>
    <property type="match status" value="1"/>
</dbReference>
<dbReference type="EMBL" id="AKGD01000001">
    <property type="protein sequence ID" value="EIT70642.1"/>
    <property type="molecule type" value="Genomic_DNA"/>
</dbReference>
<dbReference type="Proteomes" id="UP000003704">
    <property type="component" value="Unassembled WGS sequence"/>
</dbReference>
<comment type="pathway">
    <text evidence="12">Amino-acid biosynthesis; L-leucine biosynthesis; L-leucine from 3-methyl-2-oxobutanoate: step 4/4.</text>
</comment>
<dbReference type="AlphaFoldDB" id="I7ZG11"/>
<evidence type="ECO:0000256" key="2">
    <source>
        <dbReference type="ARBA" id="ARBA00009320"/>
    </source>
</evidence>
<reference evidence="13 14" key="1">
    <citation type="journal article" date="2012" name="J. Bacteriol.">
        <title>Genome Sequence of n-Alkane-Degrading Hydrocarboniphaga effusa Strain AP103T (ATCC BAA-332T).</title>
        <authorList>
            <person name="Chang H.K."/>
            <person name="Zylstra G.J."/>
            <person name="Chae J.C."/>
        </authorList>
    </citation>
    <scope>NUCLEOTIDE SEQUENCE [LARGE SCALE GENOMIC DNA]</scope>
    <source>
        <strain evidence="13 14">AP103</strain>
    </source>
</reference>
<dbReference type="PIRSF" id="PIRSF006468">
    <property type="entry name" value="BCAT1"/>
    <property type="match status" value="1"/>
</dbReference>
<keyword evidence="3 11" id="KW-0032">Aminotransferase</keyword>
<dbReference type="InterPro" id="IPR043131">
    <property type="entry name" value="BCAT-like_N"/>
</dbReference>
<keyword evidence="5 11" id="KW-0808">Transferase</keyword>
<evidence type="ECO:0000313" key="14">
    <source>
        <dbReference type="Proteomes" id="UP000003704"/>
    </source>
</evidence>
<dbReference type="EC" id="2.6.1.42" evidence="11"/>
<dbReference type="SUPFAM" id="SSF56752">
    <property type="entry name" value="D-aminoacid aminotransferase-like PLP-dependent enzymes"/>
    <property type="match status" value="1"/>
</dbReference>
<dbReference type="InterPro" id="IPR036038">
    <property type="entry name" value="Aminotransferase-like"/>
</dbReference>
<feature type="modified residue" description="N6-(pyridoxal phosphate)lysine" evidence="8">
    <location>
        <position position="195"/>
    </location>
</feature>
<comment type="catalytic activity">
    <reaction evidence="11">
        <text>L-isoleucine + 2-oxoglutarate = (S)-3-methyl-2-oxopentanoate + L-glutamate</text>
        <dbReference type="Rhea" id="RHEA:24801"/>
        <dbReference type="ChEBI" id="CHEBI:16810"/>
        <dbReference type="ChEBI" id="CHEBI:29985"/>
        <dbReference type="ChEBI" id="CHEBI:35146"/>
        <dbReference type="ChEBI" id="CHEBI:58045"/>
        <dbReference type="EC" id="2.6.1.42"/>
    </reaction>
</comment>
<organism evidence="13 14">
    <name type="scientific">Hydrocarboniphaga effusa AP103</name>
    <dbReference type="NCBI Taxonomy" id="1172194"/>
    <lineage>
        <taxon>Bacteria</taxon>
        <taxon>Pseudomonadati</taxon>
        <taxon>Pseudomonadota</taxon>
        <taxon>Gammaproteobacteria</taxon>
        <taxon>Nevskiales</taxon>
        <taxon>Nevskiaceae</taxon>
        <taxon>Hydrocarboniphaga</taxon>
    </lineage>
</organism>
<comment type="catalytic activity">
    <reaction evidence="11">
        <text>L-leucine + 2-oxoglutarate = 4-methyl-2-oxopentanoate + L-glutamate</text>
        <dbReference type="Rhea" id="RHEA:18321"/>
        <dbReference type="ChEBI" id="CHEBI:16810"/>
        <dbReference type="ChEBI" id="CHEBI:17865"/>
        <dbReference type="ChEBI" id="CHEBI:29985"/>
        <dbReference type="ChEBI" id="CHEBI:57427"/>
        <dbReference type="EC" id="2.6.1.42"/>
    </reaction>
</comment>
<dbReference type="GO" id="GO:0009099">
    <property type="term" value="P:L-valine biosynthetic process"/>
    <property type="evidence" value="ECO:0007669"/>
    <property type="project" value="UniProtKB-UniPathway"/>
</dbReference>
<dbReference type="PANTHER" id="PTHR11825">
    <property type="entry name" value="SUBGROUP IIII AMINOTRANSFERASE"/>
    <property type="match status" value="1"/>
</dbReference>
<dbReference type="Pfam" id="PF01063">
    <property type="entry name" value="Aminotran_4"/>
    <property type="match status" value="1"/>
</dbReference>
<evidence type="ECO:0000256" key="1">
    <source>
        <dbReference type="ARBA" id="ARBA00001933"/>
    </source>
</evidence>
<evidence type="ECO:0000256" key="10">
    <source>
        <dbReference type="RuleBase" id="RU004516"/>
    </source>
</evidence>
<dbReference type="RefSeq" id="WP_007183735.1">
    <property type="nucleotide sequence ID" value="NZ_AKGD01000001.1"/>
</dbReference>
<keyword evidence="14" id="KW-1185">Reference proteome</keyword>
<dbReference type="GO" id="GO:0052655">
    <property type="term" value="F:L-valine-2-oxoglutarate transaminase activity"/>
    <property type="evidence" value="ECO:0007669"/>
    <property type="project" value="RHEA"/>
</dbReference>
<dbReference type="InterPro" id="IPR043132">
    <property type="entry name" value="BCAT-like_C"/>
</dbReference>
<dbReference type="NCBIfam" id="TIGR01123">
    <property type="entry name" value="ilvE_II"/>
    <property type="match status" value="1"/>
</dbReference>
<dbReference type="GO" id="GO:0009098">
    <property type="term" value="P:L-leucine biosynthetic process"/>
    <property type="evidence" value="ECO:0007669"/>
    <property type="project" value="UniProtKB-UniPathway"/>
</dbReference>
<dbReference type="GO" id="GO:0052654">
    <property type="term" value="F:L-leucine-2-oxoglutarate transaminase activity"/>
    <property type="evidence" value="ECO:0007669"/>
    <property type="project" value="RHEA"/>
</dbReference>
<comment type="pathway">
    <text evidence="12">Amino-acid biosynthesis; L-valine biosynthesis; L-valine from pyruvate: step 4/4.</text>
</comment>
<comment type="catalytic activity">
    <reaction evidence="11">
        <text>L-valine + 2-oxoglutarate = 3-methyl-2-oxobutanoate + L-glutamate</text>
        <dbReference type="Rhea" id="RHEA:24813"/>
        <dbReference type="ChEBI" id="CHEBI:11851"/>
        <dbReference type="ChEBI" id="CHEBI:16810"/>
        <dbReference type="ChEBI" id="CHEBI:29985"/>
        <dbReference type="ChEBI" id="CHEBI:57762"/>
        <dbReference type="EC" id="2.6.1.42"/>
    </reaction>
</comment>
<evidence type="ECO:0000256" key="5">
    <source>
        <dbReference type="ARBA" id="ARBA00022679"/>
    </source>
</evidence>
<dbReference type="InterPro" id="IPR001544">
    <property type="entry name" value="Aminotrans_IV"/>
</dbReference>
<evidence type="ECO:0000313" key="13">
    <source>
        <dbReference type="EMBL" id="EIT70642.1"/>
    </source>
</evidence>
<dbReference type="GO" id="GO:0009097">
    <property type="term" value="P:isoleucine biosynthetic process"/>
    <property type="evidence" value="ECO:0007669"/>
    <property type="project" value="UniProtKB-UniPathway"/>
</dbReference>
<sequence>MSSLDLSQDAALRWPASLPEPEALGFGLYMAPFAVSATHEAGEGWSKPEVLPRAALGLELASGALQYGLSAFEGAKAYRAPDGTLHLFRPREHIARLRRSAARLCLPDVDEAAVMKMLQRAVEVHRDWVPPAGRGALYLRPTLFACEEGLGLRAASRHRLVVLASPASNPLCAPKRLWAERELIRAADGGLGAAKTAANYAASLFGAQRARQRGFDDALWLDAREHRYLGEAGAANLFVALDDRVLTPALDGSILAGITRDSVIALLREAGHRVEETFISLDDLQGWQQSARLRDVFGVGTAVRLFPVAEITWGEAGVRPPPAALSAWLAHRLAEVQEGVSADWPQWRLAC</sequence>
<evidence type="ECO:0000256" key="8">
    <source>
        <dbReference type="PIRSR" id="PIRSR006468-1"/>
    </source>
</evidence>
<dbReference type="UniPathway" id="UPA00049">
    <property type="reaction ID" value="UER00062"/>
</dbReference>
<evidence type="ECO:0000256" key="9">
    <source>
        <dbReference type="RuleBase" id="RU004106"/>
    </source>
</evidence>
<dbReference type="InterPro" id="IPR005786">
    <property type="entry name" value="B_amino_transII"/>
</dbReference>
<name>I7ZG11_9GAMM</name>
<evidence type="ECO:0000256" key="4">
    <source>
        <dbReference type="ARBA" id="ARBA00022605"/>
    </source>
</evidence>
<dbReference type="Gene3D" id="3.20.10.10">
    <property type="entry name" value="D-amino Acid Aminotransferase, subunit A, domain 2"/>
    <property type="match status" value="1"/>
</dbReference>
<dbReference type="UniPathway" id="UPA00048">
    <property type="reaction ID" value="UER00073"/>
</dbReference>
<accession>I7ZG11</accession>
<dbReference type="OrthoDB" id="9804984at2"/>
<dbReference type="STRING" id="1172194.WQQ_07790"/>
<comment type="pathway">
    <text evidence="12">Amino-acid biosynthesis; L-isoleucine biosynthesis; L-isoleucine from 2-oxobutanoate: step 4/4.</text>
</comment>